<protein>
    <recommendedName>
        <fullName evidence="2">DUF192 domain-containing protein</fullName>
    </recommendedName>
</protein>
<reference evidence="1" key="1">
    <citation type="submission" date="2020-02" db="EMBL/GenBank/DDBJ databases">
        <authorList>
            <person name="Meier V. D."/>
        </authorList>
    </citation>
    <scope>NUCLEOTIDE SEQUENCE</scope>
    <source>
        <strain evidence="1">AVDCRST_MAG68</strain>
    </source>
</reference>
<dbReference type="Gene3D" id="2.60.120.1140">
    <property type="entry name" value="Protein of unknown function DUF192"/>
    <property type="match status" value="1"/>
</dbReference>
<evidence type="ECO:0000313" key="1">
    <source>
        <dbReference type="EMBL" id="CAA9317594.1"/>
    </source>
</evidence>
<name>A0A6J4KYR4_9BACT</name>
<dbReference type="InterPro" id="IPR038695">
    <property type="entry name" value="Saro_0823-like_sf"/>
</dbReference>
<accession>A0A6J4KYR4</accession>
<dbReference type="Pfam" id="PF02643">
    <property type="entry name" value="DUF192"/>
    <property type="match status" value="1"/>
</dbReference>
<sequence>MANDTRGAVVGSRVAVADRWWLRLRGLLGRPPLAAGEGLLLDPCRAVHMLGMSYPLDVAFVDELRRVVAIYPGLAPRARTGFHAARYALELPVGTLERSGTSVGDTLSWAS</sequence>
<gene>
    <name evidence="1" type="ORF">AVDCRST_MAG68-2745</name>
</gene>
<dbReference type="PANTHER" id="PTHR37953:SF1">
    <property type="entry name" value="UPF0127 PROTEIN MJ1496"/>
    <property type="match status" value="1"/>
</dbReference>
<dbReference type="PANTHER" id="PTHR37953">
    <property type="entry name" value="UPF0127 PROTEIN MJ1496"/>
    <property type="match status" value="1"/>
</dbReference>
<organism evidence="1">
    <name type="scientific">uncultured Gemmatimonadota bacterium</name>
    <dbReference type="NCBI Taxonomy" id="203437"/>
    <lineage>
        <taxon>Bacteria</taxon>
        <taxon>Pseudomonadati</taxon>
        <taxon>Gemmatimonadota</taxon>
        <taxon>environmental samples</taxon>
    </lineage>
</organism>
<proteinExistence type="predicted"/>
<dbReference type="AlphaFoldDB" id="A0A6J4KYR4"/>
<dbReference type="EMBL" id="CADCTW010000089">
    <property type="protein sequence ID" value="CAA9317594.1"/>
    <property type="molecule type" value="Genomic_DNA"/>
</dbReference>
<dbReference type="InterPro" id="IPR003795">
    <property type="entry name" value="DUF192"/>
</dbReference>
<evidence type="ECO:0008006" key="2">
    <source>
        <dbReference type="Google" id="ProtNLM"/>
    </source>
</evidence>